<dbReference type="STRING" id="1943.AQJ64_15585"/>
<dbReference type="InterPro" id="IPR037401">
    <property type="entry name" value="SnoaL-like"/>
</dbReference>
<dbReference type="Proteomes" id="UP000052982">
    <property type="component" value="Unassembled WGS sequence"/>
</dbReference>
<proteinExistence type="predicted"/>
<dbReference type="InterPro" id="IPR032710">
    <property type="entry name" value="NTF2-like_dom_sf"/>
</dbReference>
<evidence type="ECO:0000259" key="1">
    <source>
        <dbReference type="Pfam" id="PF13577"/>
    </source>
</evidence>
<organism evidence="2 3">
    <name type="scientific">Streptomyces griseoruber</name>
    <dbReference type="NCBI Taxonomy" id="1943"/>
    <lineage>
        <taxon>Bacteria</taxon>
        <taxon>Bacillati</taxon>
        <taxon>Actinomycetota</taxon>
        <taxon>Actinomycetes</taxon>
        <taxon>Kitasatosporales</taxon>
        <taxon>Streptomycetaceae</taxon>
        <taxon>Streptomyces</taxon>
    </lineage>
</organism>
<dbReference type="CDD" id="cd00531">
    <property type="entry name" value="NTF2_like"/>
    <property type="match status" value="1"/>
</dbReference>
<accession>A0A101T1W1</accession>
<feature type="domain" description="SnoaL-like" evidence="1">
    <location>
        <begin position="11"/>
        <end position="129"/>
    </location>
</feature>
<keyword evidence="3" id="KW-1185">Reference proteome</keyword>
<dbReference type="Gene3D" id="3.10.450.50">
    <property type="match status" value="1"/>
</dbReference>
<dbReference type="SUPFAM" id="SSF54427">
    <property type="entry name" value="NTF2-like"/>
    <property type="match status" value="1"/>
</dbReference>
<comment type="caution">
    <text evidence="2">The sequence shown here is derived from an EMBL/GenBank/DDBJ whole genome shotgun (WGS) entry which is preliminary data.</text>
</comment>
<evidence type="ECO:0000313" key="3">
    <source>
        <dbReference type="Proteomes" id="UP000052982"/>
    </source>
</evidence>
<dbReference type="EMBL" id="LMWW01000018">
    <property type="protein sequence ID" value="KUN84185.1"/>
    <property type="molecule type" value="Genomic_DNA"/>
</dbReference>
<evidence type="ECO:0000313" key="2">
    <source>
        <dbReference type="EMBL" id="KUN84185.1"/>
    </source>
</evidence>
<dbReference type="Pfam" id="PF13577">
    <property type="entry name" value="SnoaL_4"/>
    <property type="match status" value="1"/>
</dbReference>
<gene>
    <name evidence="2" type="ORF">AQJ64_15585</name>
</gene>
<dbReference type="AlphaFoldDB" id="A0A101T1W1"/>
<protein>
    <recommendedName>
        <fullName evidence="1">SnoaL-like domain-containing protein</fullName>
    </recommendedName>
</protein>
<dbReference type="OrthoDB" id="4555743at2"/>
<sequence length="135" mass="14363">MSTTSADAEVSVAAAVQSAVAAYAQALDAGRNDDIADLFVPDGVAEIAGVATFEGRDAIREGYAAFAPPLPQLHLTANTVVTSFAEEEATAVSDLAFLQRGESGWAVALVGRYDDTLRLRDGVWKFRRRVTTFQP</sequence>
<dbReference type="RefSeq" id="WP_055632717.1">
    <property type="nucleotide sequence ID" value="NZ_KQ948767.1"/>
</dbReference>
<name>A0A101T1W1_9ACTN</name>
<reference evidence="2 3" key="1">
    <citation type="submission" date="2015-10" db="EMBL/GenBank/DDBJ databases">
        <title>Draft genome sequence of Streptomyces griseoruber DSM 40281, type strain for the species Streptomyces griseoruber.</title>
        <authorList>
            <person name="Ruckert C."/>
            <person name="Winkler A."/>
            <person name="Kalinowski J."/>
            <person name="Kampfer P."/>
            <person name="Glaeser S."/>
        </authorList>
    </citation>
    <scope>NUCLEOTIDE SEQUENCE [LARGE SCALE GENOMIC DNA]</scope>
    <source>
        <strain evidence="2 3">DSM 40281</strain>
    </source>
</reference>